<evidence type="ECO:0000313" key="2">
    <source>
        <dbReference type="Proteomes" id="UP000178759"/>
    </source>
</evidence>
<gene>
    <name evidence="1" type="ORF">A3A79_02130</name>
</gene>
<dbReference type="AlphaFoldDB" id="A0A1F6AHA0"/>
<comment type="caution">
    <text evidence="1">The sequence shown here is derived from an EMBL/GenBank/DDBJ whole genome shotgun (WGS) entry which is preliminary data.</text>
</comment>
<dbReference type="Proteomes" id="UP000178759">
    <property type="component" value="Unassembled WGS sequence"/>
</dbReference>
<organism evidence="1 2">
    <name type="scientific">Candidatus Gottesmanbacteria bacterium RIFCSPLOWO2_01_FULL_43_11b</name>
    <dbReference type="NCBI Taxonomy" id="1798392"/>
    <lineage>
        <taxon>Bacteria</taxon>
        <taxon>Candidatus Gottesmaniibacteriota</taxon>
    </lineage>
</organism>
<protein>
    <submittedName>
        <fullName evidence="1">Uncharacterized protein</fullName>
    </submittedName>
</protein>
<sequence>MNIRLEDEPLNLGDPDSWPKSQFGFKDVVNAIKQRLFPKKTWETPIEEKVEAEPQVDLT</sequence>
<proteinExistence type="predicted"/>
<name>A0A1F6AHA0_9BACT</name>
<evidence type="ECO:0000313" key="1">
    <source>
        <dbReference type="EMBL" id="OGG23976.1"/>
    </source>
</evidence>
<reference evidence="1 2" key="1">
    <citation type="journal article" date="2016" name="Nat. Commun.">
        <title>Thousands of microbial genomes shed light on interconnected biogeochemical processes in an aquifer system.</title>
        <authorList>
            <person name="Anantharaman K."/>
            <person name="Brown C.T."/>
            <person name="Hug L.A."/>
            <person name="Sharon I."/>
            <person name="Castelle C.J."/>
            <person name="Probst A.J."/>
            <person name="Thomas B.C."/>
            <person name="Singh A."/>
            <person name="Wilkins M.J."/>
            <person name="Karaoz U."/>
            <person name="Brodie E.L."/>
            <person name="Williams K.H."/>
            <person name="Hubbard S.S."/>
            <person name="Banfield J.F."/>
        </authorList>
    </citation>
    <scope>NUCLEOTIDE SEQUENCE [LARGE SCALE GENOMIC DNA]</scope>
</reference>
<accession>A0A1F6AHA0</accession>
<dbReference type="EMBL" id="MFJV01000001">
    <property type="protein sequence ID" value="OGG23976.1"/>
    <property type="molecule type" value="Genomic_DNA"/>
</dbReference>